<evidence type="ECO:0000256" key="12">
    <source>
        <dbReference type="ARBA" id="ARBA00022989"/>
    </source>
</evidence>
<evidence type="ECO:0000313" key="27">
    <source>
        <dbReference type="Proteomes" id="UP000299011"/>
    </source>
</evidence>
<evidence type="ECO:0000256" key="13">
    <source>
        <dbReference type="ARBA" id="ARBA00023136"/>
    </source>
</evidence>
<dbReference type="UniPathway" id="UPA00148">
    <property type="reaction ID" value="UER00238"/>
</dbReference>
<dbReference type="GO" id="GO:0005886">
    <property type="term" value="C:plasma membrane"/>
    <property type="evidence" value="ECO:0007669"/>
    <property type="project" value="UniProtKB-SubCell"/>
</dbReference>
<reference evidence="20 24" key="2">
    <citation type="journal article" date="2012" name="J. Bacteriol.">
        <title>Complete genome sequence of the metabolically versatile halophilic archaeon Haloferax mediterranei, a poly(3-hydroxybutyrate-co-3-hydroxyvalerate) producer.</title>
        <authorList>
            <person name="Han J."/>
            <person name="Zhang F."/>
            <person name="Hou J."/>
            <person name="Liu X."/>
            <person name="Li M."/>
            <person name="Liu H."/>
            <person name="Cai L."/>
            <person name="Zhang B."/>
            <person name="Chen Y."/>
            <person name="Zhou J."/>
            <person name="Hu S."/>
            <person name="Xiang H."/>
        </authorList>
    </citation>
    <scope>NUCLEOTIDE SEQUENCE [LARGE SCALE GENOMIC DNA]</scope>
    <source>
        <strain evidence="24">ATCC 33500 / DSM 1411 / JCM 8866 / NBRC 14739 / NCIMB 2177 / R-4</strain>
        <strain evidence="20">CGMCC 1.2087</strain>
    </source>
</reference>
<organism evidence="20 24">
    <name type="scientific">Haloferax mediterranei (strain ATCC 33500 / DSM 1411 / JCM 8866 / NBRC 14739 / NCIMB 2177 / R-4)</name>
    <name type="common">Halobacterium mediterranei</name>
    <dbReference type="NCBI Taxonomy" id="523841"/>
    <lineage>
        <taxon>Archaea</taxon>
        <taxon>Methanobacteriati</taxon>
        <taxon>Methanobacteriota</taxon>
        <taxon>Stenosarchaea group</taxon>
        <taxon>Halobacteria</taxon>
        <taxon>Halobacteriales</taxon>
        <taxon>Haloferacaceae</taxon>
        <taxon>Haloferax</taxon>
    </lineage>
</organism>
<dbReference type="Proteomes" id="UP000011603">
    <property type="component" value="Unassembled WGS sequence"/>
</dbReference>
<comment type="catalytic activity">
    <reaction evidence="17 19">
        <text>alpha-ribazole + adenosylcob(III)inamide-GDP = adenosylcob(III)alamin + GMP + H(+)</text>
        <dbReference type="Rhea" id="RHEA:16049"/>
        <dbReference type="ChEBI" id="CHEBI:10329"/>
        <dbReference type="ChEBI" id="CHEBI:15378"/>
        <dbReference type="ChEBI" id="CHEBI:18408"/>
        <dbReference type="ChEBI" id="CHEBI:58115"/>
        <dbReference type="ChEBI" id="CHEBI:60487"/>
        <dbReference type="EC" id="2.7.8.26"/>
    </reaction>
</comment>
<reference evidence="22 25" key="3">
    <citation type="journal article" date="2014" name="PLoS Genet.">
        <title>Phylogenetically driven sequencing of extremely halophilic archaea reveals strategies for static and dynamic osmo-response.</title>
        <authorList>
            <person name="Becker E.A."/>
            <person name="Seitzer P.M."/>
            <person name="Tritt A."/>
            <person name="Larsen D."/>
            <person name="Krusor M."/>
            <person name="Yao A.I."/>
            <person name="Wu D."/>
            <person name="Madern D."/>
            <person name="Eisen J.A."/>
            <person name="Darling A.E."/>
            <person name="Facciotti M.T."/>
        </authorList>
    </citation>
    <scope>NUCLEOTIDE SEQUENCE [LARGE SCALE GENOMIC DNA]</scope>
    <source>
        <strain evidence="22">ATCC 33500</strain>
        <strain evidence="25">ATCC 33500 / DSM 1411 / JCM 8866 / NBRC 14739 / NCIMB 2177 / R-4</strain>
    </source>
</reference>
<evidence type="ECO:0000313" key="23">
    <source>
        <dbReference type="EMBL" id="QCQ74818.1"/>
    </source>
</evidence>
<dbReference type="GO" id="GO:0051073">
    <property type="term" value="F:adenosylcobinamide-GDP ribazoletransferase activity"/>
    <property type="evidence" value="ECO:0007669"/>
    <property type="project" value="UniProtKB-UniRule"/>
</dbReference>
<dbReference type="GO" id="GO:0009236">
    <property type="term" value="P:cobalamin biosynthetic process"/>
    <property type="evidence" value="ECO:0007669"/>
    <property type="project" value="UniProtKB-UniRule"/>
</dbReference>
<dbReference type="eggNOG" id="arCOG04338">
    <property type="taxonomic scope" value="Archaea"/>
</dbReference>
<comment type="function">
    <text evidence="14 19">Joins adenosylcobinamide-GDP and alpha-ribazole to generate adenosylcobalamin (Ado-cobalamin). Also synthesizes adenosylcobalamin 5'-phosphate from adenosylcobinamide-GDP and alpha-ribazole 5'-phosphate.</text>
</comment>
<reference evidence="20" key="5">
    <citation type="submission" date="2014-05" db="EMBL/GenBank/DDBJ databases">
        <authorList>
            <person name="Wang L."/>
            <person name="Yang H."/>
            <person name="Xiang H."/>
        </authorList>
    </citation>
    <scope>NUCLEOTIDE SEQUENCE</scope>
    <source>
        <strain evidence="20">CGMCC 1.2087</strain>
    </source>
</reference>
<keyword evidence="13 19" id="KW-0472">Membrane</keyword>
<dbReference type="Pfam" id="PF02654">
    <property type="entry name" value="CobS"/>
    <property type="match status" value="1"/>
</dbReference>
<evidence type="ECO:0000256" key="4">
    <source>
        <dbReference type="ARBA" id="ARBA00010561"/>
    </source>
</evidence>
<gene>
    <name evidence="19 20" type="primary">cobS</name>
    <name evidence="20" type="ordered locus">HFX_0574</name>
    <name evidence="21" type="ORF">BM92_06380</name>
    <name evidence="22" type="ORF">C439_07595</name>
    <name evidence="23" type="ORF">E6P09_05920</name>
</gene>
<comment type="pathway">
    <text evidence="3 19">Cofactor biosynthesis; adenosylcobalamin biosynthesis; adenosylcobalamin from cob(II)yrinate a,c-diamide: step 7/7.</text>
</comment>
<keyword evidence="8 19" id="KW-0169">Cobalamin biosynthesis</keyword>
<keyword evidence="12 19" id="KW-1133">Transmembrane helix</keyword>
<dbReference type="PANTHER" id="PTHR34148:SF1">
    <property type="entry name" value="ADENOSYLCOBINAMIDE-GDP RIBAZOLETRANSFERASE"/>
    <property type="match status" value="1"/>
</dbReference>
<evidence type="ECO:0000256" key="19">
    <source>
        <dbReference type="HAMAP-Rule" id="MF_00719"/>
    </source>
</evidence>
<dbReference type="PANTHER" id="PTHR34148">
    <property type="entry name" value="ADENOSYLCOBINAMIDE-GDP RIBAZOLETRANSFERASE"/>
    <property type="match status" value="1"/>
</dbReference>
<evidence type="ECO:0000256" key="15">
    <source>
        <dbReference type="ARBA" id="ARBA00032605"/>
    </source>
</evidence>
<evidence type="ECO:0000256" key="1">
    <source>
        <dbReference type="ARBA" id="ARBA00001946"/>
    </source>
</evidence>
<dbReference type="InterPro" id="IPR003805">
    <property type="entry name" value="CobS"/>
</dbReference>
<evidence type="ECO:0000256" key="3">
    <source>
        <dbReference type="ARBA" id="ARBA00004663"/>
    </source>
</evidence>
<reference evidence="21 26" key="4">
    <citation type="submission" date="2014-04" db="EMBL/GenBank/DDBJ databases">
        <title>Transcriptional profiles of Haloferax mediterranei on the basis of nitrogen availability.</title>
        <authorList>
            <person name="Bautista V."/>
        </authorList>
    </citation>
    <scope>NUCLEOTIDE SEQUENCE [LARGE SCALE GENOMIC DNA]</scope>
    <source>
        <strain evidence="21">ATCC 33500</strain>
        <strain evidence="26">ATCC 33500 / DSM 1411 / JCM 8866 / NBRC 14739 / NCIMB 2177 / R-4</strain>
    </source>
</reference>
<dbReference type="GO" id="GO:0008818">
    <property type="term" value="F:cobalamin 5'-phosphate synthase activity"/>
    <property type="evidence" value="ECO:0007669"/>
    <property type="project" value="UniProtKB-UniRule"/>
</dbReference>
<keyword evidence="10 19" id="KW-0812">Transmembrane</keyword>
<evidence type="ECO:0000256" key="16">
    <source>
        <dbReference type="ARBA" id="ARBA00032853"/>
    </source>
</evidence>
<comment type="similarity">
    <text evidence="4 19">Belongs to the CobS family.</text>
</comment>
<dbReference type="AlphaFoldDB" id="I3R240"/>
<evidence type="ECO:0000313" key="24">
    <source>
        <dbReference type="Proteomes" id="UP000006469"/>
    </source>
</evidence>
<dbReference type="EMBL" id="AOLO01000007">
    <property type="protein sequence ID" value="EMA02428.1"/>
    <property type="molecule type" value="Genomic_DNA"/>
</dbReference>
<keyword evidence="25" id="KW-1185">Reference proteome</keyword>
<dbReference type="HAMAP" id="MF_00719">
    <property type="entry name" value="CobS"/>
    <property type="match status" value="1"/>
</dbReference>
<evidence type="ECO:0000313" key="20">
    <source>
        <dbReference type="EMBL" id="AFK18300.1"/>
    </source>
</evidence>
<dbReference type="Proteomes" id="UP000299011">
    <property type="component" value="Chromosome"/>
</dbReference>
<reference evidence="20" key="1">
    <citation type="journal article" date="2012" name="Appl. Environ. Microbiol.">
        <title>Identification of the haloarchaeal phasin (PhaP) that functions in polyhydroxyalkanoate accumulation and granule formation in Haloferax mediterranei.</title>
        <authorList>
            <person name="Cai S."/>
            <person name="Cai L."/>
            <person name="Liu H."/>
            <person name="Liu X."/>
            <person name="Han J."/>
            <person name="Zhou J."/>
            <person name="Xiang H."/>
        </authorList>
    </citation>
    <scope>NUCLEOTIDE SEQUENCE</scope>
    <source>
        <strain evidence="20">CGMCC 1.2087</strain>
    </source>
</reference>
<dbReference type="EMBL" id="CP007551">
    <property type="protein sequence ID" value="AHZ22301.1"/>
    <property type="molecule type" value="Genomic_DNA"/>
</dbReference>
<evidence type="ECO:0000256" key="11">
    <source>
        <dbReference type="ARBA" id="ARBA00022842"/>
    </source>
</evidence>
<reference evidence="23 27" key="6">
    <citation type="submission" date="2019-04" db="EMBL/GenBank/DDBJ databases">
        <title>Methylomes of two halophilic Archaea, Haloarcula marismortui and Haloferax mediterranei.</title>
        <authorList>
            <person name="DasSarma S."/>
            <person name="DasSarma P."/>
            <person name="DasSarma S."/>
            <person name="Fomenkov A."/>
            <person name="Vincze T."/>
            <person name="Anton B.P."/>
            <person name="Roberts R.J."/>
        </authorList>
    </citation>
    <scope>NUCLEOTIDE SEQUENCE [LARGE SCALE GENOMIC DNA]</scope>
    <source>
        <strain evidence="23">ATCC 33500</strain>
        <strain evidence="27">ATCC 33500 / DSM 1411 / JCM 8866 / NBRC 14739 / NCIMB 2177 / R-4</strain>
    </source>
</reference>
<evidence type="ECO:0000256" key="10">
    <source>
        <dbReference type="ARBA" id="ARBA00022692"/>
    </source>
</evidence>
<comment type="catalytic activity">
    <reaction evidence="18 19">
        <text>alpha-ribazole 5'-phosphate + adenosylcob(III)inamide-GDP = adenosylcob(III)alamin 5'-phosphate + GMP + H(+)</text>
        <dbReference type="Rhea" id="RHEA:23560"/>
        <dbReference type="ChEBI" id="CHEBI:15378"/>
        <dbReference type="ChEBI" id="CHEBI:57918"/>
        <dbReference type="ChEBI" id="CHEBI:58115"/>
        <dbReference type="ChEBI" id="CHEBI:60487"/>
        <dbReference type="ChEBI" id="CHEBI:60493"/>
        <dbReference type="EC" id="2.7.8.26"/>
    </reaction>
</comment>
<dbReference type="Proteomes" id="UP000027075">
    <property type="component" value="Chromosome"/>
</dbReference>
<keyword evidence="7 19" id="KW-1003">Cell membrane</keyword>
<comment type="cofactor">
    <cofactor evidence="1 19">
        <name>Mg(2+)</name>
        <dbReference type="ChEBI" id="CHEBI:18420"/>
    </cofactor>
</comment>
<proteinExistence type="inferred from homology"/>
<evidence type="ECO:0000256" key="8">
    <source>
        <dbReference type="ARBA" id="ARBA00022573"/>
    </source>
</evidence>
<dbReference type="NCBIfam" id="TIGR00317">
    <property type="entry name" value="cobS"/>
    <property type="match status" value="1"/>
</dbReference>
<evidence type="ECO:0000256" key="17">
    <source>
        <dbReference type="ARBA" id="ARBA00048623"/>
    </source>
</evidence>
<comment type="subcellular location">
    <subcellularLocation>
        <location evidence="2 19">Cell membrane</location>
        <topology evidence="2 19">Multi-pass membrane protein</topology>
    </subcellularLocation>
</comment>
<evidence type="ECO:0000256" key="6">
    <source>
        <dbReference type="ARBA" id="ARBA00015850"/>
    </source>
</evidence>
<dbReference type="PaxDb" id="523841-HFX_0574"/>
<evidence type="ECO:0000256" key="18">
    <source>
        <dbReference type="ARBA" id="ARBA00049504"/>
    </source>
</evidence>
<feature type="transmembrane region" description="Helical" evidence="19">
    <location>
        <begin position="181"/>
        <end position="214"/>
    </location>
</feature>
<dbReference type="KEGG" id="hme:HFX_0574"/>
<evidence type="ECO:0000313" key="21">
    <source>
        <dbReference type="EMBL" id="AHZ22301.1"/>
    </source>
</evidence>
<evidence type="ECO:0000313" key="22">
    <source>
        <dbReference type="EMBL" id="EMA02428.1"/>
    </source>
</evidence>
<name>I3R240_HALMT</name>
<dbReference type="HOGENOM" id="CLU_057426_2_0_2"/>
<evidence type="ECO:0000256" key="7">
    <source>
        <dbReference type="ARBA" id="ARBA00022475"/>
    </source>
</evidence>
<keyword evidence="11 19" id="KW-0460">Magnesium</keyword>
<evidence type="ECO:0000256" key="2">
    <source>
        <dbReference type="ARBA" id="ARBA00004651"/>
    </source>
</evidence>
<dbReference type="EMBL" id="CP001868">
    <property type="protein sequence ID" value="AFK18300.1"/>
    <property type="molecule type" value="Genomic_DNA"/>
</dbReference>
<evidence type="ECO:0000256" key="14">
    <source>
        <dbReference type="ARBA" id="ARBA00025228"/>
    </source>
</evidence>
<dbReference type="Proteomes" id="UP000006469">
    <property type="component" value="Chromosome"/>
</dbReference>
<feature type="transmembrane region" description="Helical" evidence="19">
    <location>
        <begin position="104"/>
        <end position="127"/>
    </location>
</feature>
<dbReference type="OrthoDB" id="11748at2157"/>
<evidence type="ECO:0000313" key="26">
    <source>
        <dbReference type="Proteomes" id="UP000027075"/>
    </source>
</evidence>
<dbReference type="RefSeq" id="WP_004057719.1">
    <property type="nucleotide sequence ID" value="NC_017941.2"/>
</dbReference>
<keyword evidence="9 19" id="KW-0808">Transferase</keyword>
<dbReference type="PATRIC" id="fig|523841.21.peg.1537"/>
<feature type="transmembrane region" description="Helical" evidence="19">
    <location>
        <begin position="60"/>
        <end position="83"/>
    </location>
</feature>
<evidence type="ECO:0000256" key="5">
    <source>
        <dbReference type="ARBA" id="ARBA00013200"/>
    </source>
</evidence>
<sequence length="254" mass="24979">MVLTAVRGGLGFLTRLPGGDGEAEWDSFRRSPVAFPLVGYIVGGLAAVPFVLPVPVPTAAALYLVTLYLVTGVTHADGLADLGDAAVVHGDAERRLSVLKDSQTGVGGLLALGLTLVVLGLGALGLAGLGGRLAFTPAVAIAVAAEVGAKTGMATLVCLGEPAHEGLGSALVGENGQSGLFAVAVACLPVAALALLAGGLGVIAALVCGPVVALALRSWGRTKLGGVSGDLLGATNELARAAAIHVGVVAWTLF</sequence>
<dbReference type="STRING" id="523841.HFX_0574"/>
<dbReference type="EMBL" id="CP039139">
    <property type="protein sequence ID" value="QCQ74818.1"/>
    <property type="molecule type" value="Genomic_DNA"/>
</dbReference>
<feature type="transmembrane region" description="Helical" evidence="19">
    <location>
        <begin position="33"/>
        <end position="54"/>
    </location>
</feature>
<dbReference type="EC" id="2.7.8.26" evidence="5 19"/>
<dbReference type="GeneID" id="40155935"/>
<evidence type="ECO:0000313" key="25">
    <source>
        <dbReference type="Proteomes" id="UP000011603"/>
    </source>
</evidence>
<protein>
    <recommendedName>
        <fullName evidence="6 19">Adenosylcobinamide-GDP ribazoletransferase</fullName>
        <ecNumber evidence="5 19">2.7.8.26</ecNumber>
    </recommendedName>
    <alternativeName>
        <fullName evidence="16 19">Cobalamin synthase</fullName>
    </alternativeName>
    <alternativeName>
        <fullName evidence="15 19">Cobalamin-5'-phosphate synthase</fullName>
    </alternativeName>
</protein>
<accession>I3R240</accession>
<evidence type="ECO:0000256" key="9">
    <source>
        <dbReference type="ARBA" id="ARBA00022679"/>
    </source>
</evidence>